<dbReference type="PANTHER" id="PTHR46890">
    <property type="entry name" value="NON-LTR RETROLELEMENT REVERSE TRANSCRIPTASE-LIKE PROTEIN-RELATED"/>
    <property type="match status" value="1"/>
</dbReference>
<reference evidence="3" key="2">
    <citation type="submission" date="2022-01" db="EMBL/GenBank/DDBJ databases">
        <authorList>
            <person name="Yamashiro T."/>
            <person name="Shiraishi A."/>
            <person name="Satake H."/>
            <person name="Nakayama K."/>
        </authorList>
    </citation>
    <scope>NUCLEOTIDE SEQUENCE</scope>
</reference>
<feature type="compositionally biased region" description="Basic and acidic residues" evidence="1">
    <location>
        <begin position="70"/>
        <end position="87"/>
    </location>
</feature>
<dbReference type="SUPFAM" id="SSF56672">
    <property type="entry name" value="DNA/RNA polymerases"/>
    <property type="match status" value="1"/>
</dbReference>
<evidence type="ECO:0000313" key="3">
    <source>
        <dbReference type="EMBL" id="GJS73131.1"/>
    </source>
</evidence>
<dbReference type="Proteomes" id="UP001151760">
    <property type="component" value="Unassembled WGS sequence"/>
</dbReference>
<dbReference type="Pfam" id="PF00078">
    <property type="entry name" value="RVT_1"/>
    <property type="match status" value="1"/>
</dbReference>
<keyword evidence="3" id="KW-0548">Nucleotidyltransferase</keyword>
<feature type="compositionally biased region" description="Basic and acidic residues" evidence="1">
    <location>
        <begin position="1185"/>
        <end position="1200"/>
    </location>
</feature>
<organism evidence="3 4">
    <name type="scientific">Tanacetum coccineum</name>
    <dbReference type="NCBI Taxonomy" id="301880"/>
    <lineage>
        <taxon>Eukaryota</taxon>
        <taxon>Viridiplantae</taxon>
        <taxon>Streptophyta</taxon>
        <taxon>Embryophyta</taxon>
        <taxon>Tracheophyta</taxon>
        <taxon>Spermatophyta</taxon>
        <taxon>Magnoliopsida</taxon>
        <taxon>eudicotyledons</taxon>
        <taxon>Gunneridae</taxon>
        <taxon>Pentapetalae</taxon>
        <taxon>asterids</taxon>
        <taxon>campanulids</taxon>
        <taxon>Asterales</taxon>
        <taxon>Asteraceae</taxon>
        <taxon>Asteroideae</taxon>
        <taxon>Anthemideae</taxon>
        <taxon>Anthemidinae</taxon>
        <taxon>Tanacetum</taxon>
    </lineage>
</organism>
<keyword evidence="3" id="KW-0695">RNA-directed DNA polymerase</keyword>
<evidence type="ECO:0000256" key="1">
    <source>
        <dbReference type="SAM" id="MobiDB-lite"/>
    </source>
</evidence>
<comment type="caution">
    <text evidence="3">The sequence shown here is derived from an EMBL/GenBank/DDBJ whole genome shotgun (WGS) entry which is preliminary data.</text>
</comment>
<dbReference type="GO" id="GO:0003964">
    <property type="term" value="F:RNA-directed DNA polymerase activity"/>
    <property type="evidence" value="ECO:0007669"/>
    <property type="project" value="UniProtKB-KW"/>
</dbReference>
<sequence length="1207" mass="139814">MTRSLNKPYPEAFIRRIERRLMNIWEYYNHGAYPKYPNMPNDKSVDTEVQLQENLSNDESEEIGGNSRVYESKGELQTTHTDERMTVDDFNDSTDGDKLDKPDMNVSKHCNVNEVLNKMPIPVNPYPMHVNVQETVKTCVENGHKDNTYADKVISIESDDNKLEHIPTVLNENGQEFVIFDEDFMKEGSKKWEMSACGYFVGYRMTIQELRYHLYRMWSKFGLKHILNNGNGVFVFKFDNKQGCVLRVLVEANAKKGLDDNIDVLYKKKTNDERFVKKVRVEYDWKPLVCQHCGVFGHSENKSHKNLKIEKKIKENDNDAGGFAKVGNRKEKYNEGIKQYVNNFDKKKYGNQKFIYRKKINIVVDKEEVSLDKCTNQESFNTPSQTQKKMWNVGDNVIKDIKSTANKFSVLQDLEEEHLRIKLSNKEKNEVEKYLMMDLQPSVNAANKWSKEMIEYFKEKKRYVIFTQEMIDFSELAFGITKSLLDPNSKILKKIDWVMSNDEFITQFSNANVIFLPFGIFNHSLAILKIPQVMVKKNKSFRLANYITDKVDFKELVKEKWEVSTNRHKAAEDEEKLLMQKAKVKWLKEGDKNTAYFHKVLKGRINRITILSICAEDGTRFENYEVANQFVKHFEGFLRISPTTMSLTDDDNGLFKKQILLDEAELMIREVTNDEIKKTLFDIDDNKAPRPDGFTSKFFKKSWDIVKREICAAIKEFFNNGKLLGKVNATLICLVPKMLTPQKVSDFRPIACCNVIYKCISKILTNKIKLALNHIVDDNQSAFVPGRAITDNILLTQELLKGYNCANGPKRCSFKIDIQKAYDTVCWRFIEDIFRRFGFPERMAMWIMKCVASPKFIICVNCERYGYFKGVEVSSKFKITYLCFADDLIMLSHGDMSSVATLKRALDKFSSISGLYPHLRKCTMFCGSLDDDTKEVICKFFPSRKEKFLVEIFGSSLVTRKLGIETVISLVEKVRQKLMYWGSAFLLPKSVINEIEKLFKRFLWNNGDSSKGKAKLEMELLLNLRSWVGSHMRYKISDGKSINVWHDKWNIDVSLSILERSDTKWKYVLDMVWISSNNFSGTCRLPVMVVGQLGDALSVGSSGWATVKEILEFRIGRCPIPMVPFLGKREHEEMEIFIKEFRTTNELLLKEQNNVLSELKIKVNELSKVMGNVLIKNEVKGVTTRGEKMSSEATPRKEINETGINKN</sequence>
<keyword evidence="3" id="KW-0808">Transferase</keyword>
<accession>A0ABQ4Y721</accession>
<evidence type="ECO:0000313" key="4">
    <source>
        <dbReference type="Proteomes" id="UP001151760"/>
    </source>
</evidence>
<dbReference type="CDD" id="cd01650">
    <property type="entry name" value="RT_nLTR_like"/>
    <property type="match status" value="1"/>
</dbReference>
<dbReference type="InterPro" id="IPR052343">
    <property type="entry name" value="Retrotransposon-Effector_Assoc"/>
</dbReference>
<feature type="region of interest" description="Disordered" evidence="1">
    <location>
        <begin position="54"/>
        <end position="105"/>
    </location>
</feature>
<keyword evidence="4" id="KW-1185">Reference proteome</keyword>
<proteinExistence type="predicted"/>
<feature type="region of interest" description="Disordered" evidence="1">
    <location>
        <begin position="1184"/>
        <end position="1207"/>
    </location>
</feature>
<dbReference type="EMBL" id="BQNB010010132">
    <property type="protein sequence ID" value="GJS73131.1"/>
    <property type="molecule type" value="Genomic_DNA"/>
</dbReference>
<protein>
    <submittedName>
        <fullName evidence="3">RNA-directed DNA polymerase, eukaryota, reverse transcriptase zinc-binding domain protein</fullName>
    </submittedName>
</protein>
<dbReference type="InterPro" id="IPR000477">
    <property type="entry name" value="RT_dom"/>
</dbReference>
<gene>
    <name evidence="3" type="ORF">Tco_0705972</name>
</gene>
<evidence type="ECO:0000259" key="2">
    <source>
        <dbReference type="Pfam" id="PF00078"/>
    </source>
</evidence>
<dbReference type="PANTHER" id="PTHR46890:SF48">
    <property type="entry name" value="RNA-DIRECTED DNA POLYMERASE"/>
    <property type="match status" value="1"/>
</dbReference>
<dbReference type="InterPro" id="IPR043502">
    <property type="entry name" value="DNA/RNA_pol_sf"/>
</dbReference>
<reference evidence="3" key="1">
    <citation type="journal article" date="2022" name="Int. J. Mol. Sci.">
        <title>Draft Genome of Tanacetum Coccineum: Genomic Comparison of Closely Related Tanacetum-Family Plants.</title>
        <authorList>
            <person name="Yamashiro T."/>
            <person name="Shiraishi A."/>
            <person name="Nakayama K."/>
            <person name="Satake H."/>
        </authorList>
    </citation>
    <scope>NUCLEOTIDE SEQUENCE</scope>
</reference>
<name>A0ABQ4Y721_9ASTR</name>
<feature type="domain" description="Reverse transcriptase" evidence="2">
    <location>
        <begin position="744"/>
        <end position="858"/>
    </location>
</feature>